<evidence type="ECO:0000256" key="1">
    <source>
        <dbReference type="SAM" id="MobiDB-lite"/>
    </source>
</evidence>
<organism evidence="2 3">
    <name type="scientific">Actinorhabdospora filicis</name>
    <dbReference type="NCBI Taxonomy" id="1785913"/>
    <lineage>
        <taxon>Bacteria</taxon>
        <taxon>Bacillati</taxon>
        <taxon>Actinomycetota</taxon>
        <taxon>Actinomycetes</taxon>
        <taxon>Micromonosporales</taxon>
        <taxon>Micromonosporaceae</taxon>
        <taxon>Actinorhabdospora</taxon>
    </lineage>
</organism>
<evidence type="ECO:0000313" key="3">
    <source>
        <dbReference type="Proteomes" id="UP001165079"/>
    </source>
</evidence>
<accession>A0A9W6SLK7</accession>
<comment type="caution">
    <text evidence="2">The sequence shown here is derived from an EMBL/GenBank/DDBJ whole genome shotgun (WGS) entry which is preliminary data.</text>
</comment>
<keyword evidence="3" id="KW-1185">Reference proteome</keyword>
<dbReference type="AlphaFoldDB" id="A0A9W6SLK7"/>
<reference evidence="2" key="1">
    <citation type="submission" date="2023-03" db="EMBL/GenBank/DDBJ databases">
        <title>Actinorhabdospora filicis NBRC 111898.</title>
        <authorList>
            <person name="Ichikawa N."/>
            <person name="Sato H."/>
            <person name="Tonouchi N."/>
        </authorList>
    </citation>
    <scope>NUCLEOTIDE SEQUENCE</scope>
    <source>
        <strain evidence="2">NBRC 111898</strain>
    </source>
</reference>
<gene>
    <name evidence="2" type="ORF">Afil01_29570</name>
</gene>
<protein>
    <submittedName>
        <fullName evidence="2">Uncharacterized protein</fullName>
    </submittedName>
</protein>
<dbReference type="RefSeq" id="WP_285663321.1">
    <property type="nucleotide sequence ID" value="NZ_BSTX01000002.1"/>
</dbReference>
<feature type="region of interest" description="Disordered" evidence="1">
    <location>
        <begin position="89"/>
        <end position="108"/>
    </location>
</feature>
<evidence type="ECO:0000313" key="2">
    <source>
        <dbReference type="EMBL" id="GLZ78150.1"/>
    </source>
</evidence>
<dbReference type="EMBL" id="BSTX01000002">
    <property type="protein sequence ID" value="GLZ78150.1"/>
    <property type="molecule type" value="Genomic_DNA"/>
</dbReference>
<dbReference type="Proteomes" id="UP001165079">
    <property type="component" value="Unassembled WGS sequence"/>
</dbReference>
<proteinExistence type="predicted"/>
<name>A0A9W6SLK7_9ACTN</name>
<sequence length="108" mass="11291">MSGELVAPTEQLREVGYRLLPEAAGEAAKLTGFFAGAPANGPAKVAAELADFAYRVYAESADRIGDAAIAVCKIANGYQLTDELNAGQMPKLPDVASQPTPNPRADRT</sequence>